<feature type="region of interest" description="Disordered" evidence="1">
    <location>
        <begin position="40"/>
        <end position="73"/>
    </location>
</feature>
<evidence type="ECO:0000313" key="2">
    <source>
        <dbReference type="EMBL" id="GBL92784.1"/>
    </source>
</evidence>
<comment type="caution">
    <text evidence="2">The sequence shown here is derived from an EMBL/GenBank/DDBJ whole genome shotgun (WGS) entry which is preliminary data.</text>
</comment>
<sequence>MARRDMNESQRAENFIKPDYERQHDDIHALPAGTKFLIELETPNPSSNKSPSSLKSTLPGEKTANFISTSRPPKCVQSSFECKFPFRPK</sequence>
<protein>
    <submittedName>
        <fullName evidence="2">Uncharacterized protein</fullName>
    </submittedName>
</protein>
<organism evidence="2 3">
    <name type="scientific">Araneus ventricosus</name>
    <name type="common">Orbweaver spider</name>
    <name type="synonym">Epeira ventricosa</name>
    <dbReference type="NCBI Taxonomy" id="182803"/>
    <lineage>
        <taxon>Eukaryota</taxon>
        <taxon>Metazoa</taxon>
        <taxon>Ecdysozoa</taxon>
        <taxon>Arthropoda</taxon>
        <taxon>Chelicerata</taxon>
        <taxon>Arachnida</taxon>
        <taxon>Araneae</taxon>
        <taxon>Araneomorphae</taxon>
        <taxon>Entelegynae</taxon>
        <taxon>Araneoidea</taxon>
        <taxon>Araneidae</taxon>
        <taxon>Araneus</taxon>
    </lineage>
</organism>
<feature type="region of interest" description="Disordered" evidence="1">
    <location>
        <begin position="1"/>
        <end position="24"/>
    </location>
</feature>
<gene>
    <name evidence="2" type="ORF">AVEN_4498_1</name>
</gene>
<reference evidence="2 3" key="1">
    <citation type="journal article" date="2019" name="Sci. Rep.">
        <title>Orb-weaving spider Araneus ventricosus genome elucidates the spidroin gene catalogue.</title>
        <authorList>
            <person name="Kono N."/>
            <person name="Nakamura H."/>
            <person name="Ohtoshi R."/>
            <person name="Moran D.A.P."/>
            <person name="Shinohara A."/>
            <person name="Yoshida Y."/>
            <person name="Fujiwara M."/>
            <person name="Mori M."/>
            <person name="Tomita M."/>
            <person name="Arakawa K."/>
        </authorList>
    </citation>
    <scope>NUCLEOTIDE SEQUENCE [LARGE SCALE GENOMIC DNA]</scope>
</reference>
<feature type="compositionally biased region" description="Low complexity" evidence="1">
    <location>
        <begin position="42"/>
        <end position="59"/>
    </location>
</feature>
<evidence type="ECO:0000313" key="3">
    <source>
        <dbReference type="Proteomes" id="UP000499080"/>
    </source>
</evidence>
<proteinExistence type="predicted"/>
<dbReference type="AlphaFoldDB" id="A0A4Y2BNL9"/>
<accession>A0A4Y2BNL9</accession>
<keyword evidence="3" id="KW-1185">Reference proteome</keyword>
<dbReference type="EMBL" id="BGPR01000089">
    <property type="protein sequence ID" value="GBL92784.1"/>
    <property type="molecule type" value="Genomic_DNA"/>
</dbReference>
<evidence type="ECO:0000256" key="1">
    <source>
        <dbReference type="SAM" id="MobiDB-lite"/>
    </source>
</evidence>
<name>A0A4Y2BNL9_ARAVE</name>
<dbReference type="Proteomes" id="UP000499080">
    <property type="component" value="Unassembled WGS sequence"/>
</dbReference>